<feature type="compositionally biased region" description="Polar residues" evidence="1">
    <location>
        <begin position="525"/>
        <end position="547"/>
    </location>
</feature>
<feature type="compositionally biased region" description="Basic and acidic residues" evidence="1">
    <location>
        <begin position="298"/>
        <end position="308"/>
    </location>
</feature>
<reference evidence="2 3" key="1">
    <citation type="submission" date="2021-06" db="EMBL/GenBank/DDBJ databases">
        <authorList>
            <person name="Palmer J.M."/>
        </authorList>
    </citation>
    <scope>NUCLEOTIDE SEQUENCE [LARGE SCALE GENOMIC DNA]</scope>
    <source>
        <strain evidence="2 3">AS_MEX2019</strain>
        <tissue evidence="2">Muscle</tissue>
    </source>
</reference>
<feature type="compositionally biased region" description="Basic and acidic residues" evidence="1">
    <location>
        <begin position="455"/>
        <end position="480"/>
    </location>
</feature>
<protein>
    <recommendedName>
        <fullName evidence="4">RRM domain-containing protein</fullName>
    </recommendedName>
</protein>
<evidence type="ECO:0000313" key="3">
    <source>
        <dbReference type="Proteomes" id="UP001469553"/>
    </source>
</evidence>
<accession>A0ABV0XRS5</accession>
<feature type="region of interest" description="Disordered" evidence="1">
    <location>
        <begin position="525"/>
        <end position="550"/>
    </location>
</feature>
<proteinExistence type="predicted"/>
<dbReference type="Gene3D" id="3.30.70.330">
    <property type="match status" value="2"/>
</dbReference>
<feature type="compositionally biased region" description="Basic and acidic residues" evidence="1">
    <location>
        <begin position="260"/>
        <end position="274"/>
    </location>
</feature>
<feature type="compositionally biased region" description="Basic and acidic residues" evidence="1">
    <location>
        <begin position="183"/>
        <end position="194"/>
    </location>
</feature>
<comment type="caution">
    <text evidence="2">The sequence shown here is derived from an EMBL/GenBank/DDBJ whole genome shotgun (WGS) entry which is preliminary data.</text>
</comment>
<name>A0ABV0XRS5_9TELE</name>
<evidence type="ECO:0000313" key="2">
    <source>
        <dbReference type="EMBL" id="MEQ2284166.1"/>
    </source>
</evidence>
<feature type="compositionally biased region" description="Low complexity" evidence="1">
    <location>
        <begin position="43"/>
        <end position="73"/>
    </location>
</feature>
<gene>
    <name evidence="2" type="ORF">AMECASPLE_018756</name>
</gene>
<feature type="region of interest" description="Disordered" evidence="1">
    <location>
        <begin position="175"/>
        <end position="202"/>
    </location>
</feature>
<dbReference type="CDD" id="cd00590">
    <property type="entry name" value="RRM_SF"/>
    <property type="match status" value="1"/>
</dbReference>
<dbReference type="InterPro" id="IPR035979">
    <property type="entry name" value="RBD_domain_sf"/>
</dbReference>
<feature type="region of interest" description="Disordered" evidence="1">
    <location>
        <begin position="43"/>
        <end position="99"/>
    </location>
</feature>
<dbReference type="SUPFAM" id="SSF54928">
    <property type="entry name" value="RNA-binding domain, RBD"/>
    <property type="match status" value="1"/>
</dbReference>
<organism evidence="2 3">
    <name type="scientific">Ameca splendens</name>
    <dbReference type="NCBI Taxonomy" id="208324"/>
    <lineage>
        <taxon>Eukaryota</taxon>
        <taxon>Metazoa</taxon>
        <taxon>Chordata</taxon>
        <taxon>Craniata</taxon>
        <taxon>Vertebrata</taxon>
        <taxon>Euteleostomi</taxon>
        <taxon>Actinopterygii</taxon>
        <taxon>Neopterygii</taxon>
        <taxon>Teleostei</taxon>
        <taxon>Neoteleostei</taxon>
        <taxon>Acanthomorphata</taxon>
        <taxon>Ovalentaria</taxon>
        <taxon>Atherinomorphae</taxon>
        <taxon>Cyprinodontiformes</taxon>
        <taxon>Goodeidae</taxon>
        <taxon>Ameca</taxon>
    </lineage>
</organism>
<dbReference type="EMBL" id="JAHRIP010010878">
    <property type="protein sequence ID" value="MEQ2284166.1"/>
    <property type="molecule type" value="Genomic_DNA"/>
</dbReference>
<dbReference type="Proteomes" id="UP001469553">
    <property type="component" value="Unassembled WGS sequence"/>
</dbReference>
<keyword evidence="3" id="KW-1185">Reference proteome</keyword>
<feature type="region of interest" description="Disordered" evidence="1">
    <location>
        <begin position="453"/>
        <end position="510"/>
    </location>
</feature>
<evidence type="ECO:0000256" key="1">
    <source>
        <dbReference type="SAM" id="MobiDB-lite"/>
    </source>
</evidence>
<feature type="region of interest" description="Disordered" evidence="1">
    <location>
        <begin position="259"/>
        <end position="327"/>
    </location>
</feature>
<sequence length="973" mass="106293">MLTAQLLNSAFYVPEQPNTFNAVLAEQAKRQISSSLQSSFTSLAKMKPSTSSGGNSPSSGSLSSSSKPATLKLDLPTSEASSTTKPKSQFAHLSKPSPPTMLRIKGNFDTLSHGDVIAAMESFGKTKSLLLFKSKQEATVCFENKEDAAKLKSIQNLEIKGVSLTFVAKQDSVSEAPYSTSTEDQKQPHPEKPAVSRQSVSGRNMVLLPMKTLLSLQKKSKKNTVVKLVKKAKVLVSKGKNVSKKQAFLTVKADNLAAKQPEKSESIEAPKPEKTIIPGNPGQKSNKKSKVAAEDSENVLKKTAKSEKVSNVTDKNQGKEDIPKVGTATTPMLKGNVETSVGKVIKLSEQKVLLVESSENLPPSSKKMEEVAAKPLNTSSGSAASGTQTLKAEILKTSVREFVVAAENPVQVLETISETAAKIAEQTHVNKASNEMKNVTNAELLALGKTVAAEPTKRDSFVKKEQKQRAEKFSPPKLEDAQPPVSTAATAAGKPSTDPPPKQQIPTEGPKISVKAVTQVQMKTVSNPDSTDQNPKTNVKPFQTNPVTAGAPIETVPTVRREEMETNLKDPVITSKTQMGPVLKPLTSVPAVSPSAAKTSPTIKTSAAQIKKQPAVPTCPAFDTSLTVGEKIVPEYLSQLNLNSKEYVVAESVLMTGPFTVDSTLLLITNLPVYNSCSYTEEEVANLLCTYGFQYAHDNIYIIPQGCMAFVLLPNERSVMDLIIASVHNHLYLKQHKLGLHIVKKDFLMTPLGFYKSIMELTSFKVEATNLIYIQNISPSDTIDVREALRKIGSVRNFLPLLNKVFIEFSSPYDADRLGIWYSLMKVGFTHTVERLRLPRSNRKSQPPQLPLNALPDRDEIIAGAEIPNAKYGIPQGTNAPFWVTMTTIPYVFSTASPWFNIPDFLTIRGKKDLSTTPHPGSAYCTVMLTGLPEGNYKHKDIAKLVWRYFPKQNLHTLYYNILVLPLQRRVRN</sequence>
<evidence type="ECO:0008006" key="4">
    <source>
        <dbReference type="Google" id="ProtNLM"/>
    </source>
</evidence>
<feature type="compositionally biased region" description="Polar residues" evidence="1">
    <location>
        <begin position="78"/>
        <end position="87"/>
    </location>
</feature>
<dbReference type="InterPro" id="IPR012677">
    <property type="entry name" value="Nucleotide-bd_a/b_plait_sf"/>
</dbReference>